<dbReference type="Gene3D" id="3.40.50.620">
    <property type="entry name" value="HUPs"/>
    <property type="match status" value="1"/>
</dbReference>
<dbReference type="InterPro" id="IPR006015">
    <property type="entry name" value="Universal_stress_UspA"/>
</dbReference>
<dbReference type="InterPro" id="IPR014729">
    <property type="entry name" value="Rossmann-like_a/b/a_fold"/>
</dbReference>
<dbReference type="EMBL" id="CM010716">
    <property type="protein sequence ID" value="RZC49703.1"/>
    <property type="molecule type" value="Genomic_DNA"/>
</dbReference>
<sequence>MAIATTEKLIVVGIDESDQTTLEWTLDHFFVPLGSNSVFKLVVVHAKPSPSSVVGLSGPGAADVVAIVDVDLRKTSKRALEKAKEICIAKSVKTDDVIFEVMEGDPRKVMCEAVERHRATILVVGSHGYGAVKRALLGSVSDYCAHHAHCNVMIVKKPKITNSLWNIFSF</sequence>
<gene>
    <name evidence="2" type="ORF">C5167_018117</name>
</gene>
<dbReference type="CDD" id="cd23659">
    <property type="entry name" value="USP_At3g01520-like"/>
    <property type="match status" value="1"/>
</dbReference>
<dbReference type="Pfam" id="PF00582">
    <property type="entry name" value="Usp"/>
    <property type="match status" value="1"/>
</dbReference>
<reference evidence="2 3" key="1">
    <citation type="journal article" date="2018" name="Science">
        <title>The opium poppy genome and morphinan production.</title>
        <authorList>
            <person name="Guo L."/>
            <person name="Winzer T."/>
            <person name="Yang X."/>
            <person name="Li Y."/>
            <person name="Ning Z."/>
            <person name="He Z."/>
            <person name="Teodor R."/>
            <person name="Lu Y."/>
            <person name="Bowser T.A."/>
            <person name="Graham I.A."/>
            <person name="Ye K."/>
        </authorList>
    </citation>
    <scope>NUCLEOTIDE SEQUENCE [LARGE SCALE GENOMIC DNA]</scope>
    <source>
        <strain evidence="3">cv. HN1</strain>
        <tissue evidence="2">Leaves</tissue>
    </source>
</reference>
<evidence type="ECO:0000259" key="1">
    <source>
        <dbReference type="Pfam" id="PF00582"/>
    </source>
</evidence>
<organism evidence="2 3">
    <name type="scientific">Papaver somniferum</name>
    <name type="common">Opium poppy</name>
    <dbReference type="NCBI Taxonomy" id="3469"/>
    <lineage>
        <taxon>Eukaryota</taxon>
        <taxon>Viridiplantae</taxon>
        <taxon>Streptophyta</taxon>
        <taxon>Embryophyta</taxon>
        <taxon>Tracheophyta</taxon>
        <taxon>Spermatophyta</taxon>
        <taxon>Magnoliopsida</taxon>
        <taxon>Ranunculales</taxon>
        <taxon>Papaveraceae</taxon>
        <taxon>Papaveroideae</taxon>
        <taxon>Papaver</taxon>
    </lineage>
</organism>
<dbReference type="InterPro" id="IPR006016">
    <property type="entry name" value="UspA"/>
</dbReference>
<dbReference type="STRING" id="3469.A0A4Y7ILD3"/>
<dbReference type="PANTHER" id="PTHR46553">
    <property type="entry name" value="ADENINE NUCLEOTIDE ALPHA HYDROLASES-LIKE SUPERFAMILY PROTEIN"/>
    <property type="match status" value="1"/>
</dbReference>
<dbReference type="PRINTS" id="PR01438">
    <property type="entry name" value="UNVRSLSTRESS"/>
</dbReference>
<dbReference type="PANTHER" id="PTHR46553:SF3">
    <property type="entry name" value="ADENINE NUCLEOTIDE ALPHA HYDROLASES-LIKE SUPERFAMILY PROTEIN"/>
    <property type="match status" value="1"/>
</dbReference>
<evidence type="ECO:0000313" key="2">
    <source>
        <dbReference type="EMBL" id="RZC49703.1"/>
    </source>
</evidence>
<keyword evidence="3" id="KW-1185">Reference proteome</keyword>
<evidence type="ECO:0000313" key="3">
    <source>
        <dbReference type="Proteomes" id="UP000316621"/>
    </source>
</evidence>
<dbReference type="OMA" id="GHAICKY"/>
<name>A0A4Y7ILD3_PAPSO</name>
<accession>A0A4Y7ILD3</accession>
<dbReference type="SUPFAM" id="SSF52402">
    <property type="entry name" value="Adenine nucleotide alpha hydrolases-like"/>
    <property type="match status" value="1"/>
</dbReference>
<feature type="domain" description="UspA" evidence="1">
    <location>
        <begin position="10"/>
        <end position="156"/>
    </location>
</feature>
<proteinExistence type="predicted"/>
<protein>
    <recommendedName>
        <fullName evidence="1">UspA domain-containing protein</fullName>
    </recommendedName>
</protein>
<dbReference type="Gramene" id="RZC49703">
    <property type="protein sequence ID" value="RZC49703"/>
    <property type="gene ID" value="C5167_018117"/>
</dbReference>
<dbReference type="AlphaFoldDB" id="A0A4Y7ILD3"/>
<dbReference type="OrthoDB" id="843225at2759"/>
<dbReference type="Proteomes" id="UP000316621">
    <property type="component" value="Chromosome 2"/>
</dbReference>